<evidence type="ECO:0000256" key="1">
    <source>
        <dbReference type="ARBA" id="ARBA00006484"/>
    </source>
</evidence>
<keyword evidence="2" id="KW-0560">Oxidoreductase</keyword>
<dbReference type="InterPro" id="IPR002347">
    <property type="entry name" value="SDR_fam"/>
</dbReference>
<accession>A0A4V1RJ31</accession>
<dbReference type="EMBL" id="QYBC01000003">
    <property type="protein sequence ID" value="RYB06777.1"/>
    <property type="molecule type" value="Genomic_DNA"/>
</dbReference>
<dbReference type="PROSITE" id="PS00061">
    <property type="entry name" value="ADH_SHORT"/>
    <property type="match status" value="1"/>
</dbReference>
<dbReference type="Gene3D" id="3.40.50.720">
    <property type="entry name" value="NAD(P)-binding Rossmann-like Domain"/>
    <property type="match status" value="1"/>
</dbReference>
<dbReference type="Pfam" id="PF13561">
    <property type="entry name" value="adh_short_C2"/>
    <property type="match status" value="1"/>
</dbReference>
<proteinExistence type="inferred from homology"/>
<evidence type="ECO:0000256" key="2">
    <source>
        <dbReference type="ARBA" id="ARBA00023002"/>
    </source>
</evidence>
<dbReference type="InterPro" id="IPR020904">
    <property type="entry name" value="Sc_DH/Rdtase_CS"/>
</dbReference>
<reference evidence="3 4" key="1">
    <citation type="submission" date="2018-09" db="EMBL/GenBank/DDBJ databases">
        <authorList>
            <person name="Grouzdev D.S."/>
            <person name="Krutkina M.S."/>
        </authorList>
    </citation>
    <scope>NUCLEOTIDE SEQUENCE [LARGE SCALE GENOMIC DNA]</scope>
    <source>
        <strain evidence="3 4">RmlP001</strain>
    </source>
</reference>
<dbReference type="InterPro" id="IPR036291">
    <property type="entry name" value="NAD(P)-bd_dom_sf"/>
</dbReference>
<comment type="caution">
    <text evidence="3">The sequence shown here is derived from an EMBL/GenBank/DDBJ whole genome shotgun (WGS) entry which is preliminary data.</text>
</comment>
<name>A0A4V1RJ31_9HYPH</name>
<protein>
    <submittedName>
        <fullName evidence="3">SDR family oxidoreductase</fullName>
    </submittedName>
</protein>
<evidence type="ECO:0000313" key="4">
    <source>
        <dbReference type="Proteomes" id="UP000289411"/>
    </source>
</evidence>
<dbReference type="SUPFAM" id="SSF51735">
    <property type="entry name" value="NAD(P)-binding Rossmann-fold domains"/>
    <property type="match status" value="1"/>
</dbReference>
<dbReference type="AlphaFoldDB" id="A0A4V1RJ31"/>
<organism evidence="3 4">
    <name type="scientific">Lichenibacterium ramalinae</name>
    <dbReference type="NCBI Taxonomy" id="2316527"/>
    <lineage>
        <taxon>Bacteria</taxon>
        <taxon>Pseudomonadati</taxon>
        <taxon>Pseudomonadota</taxon>
        <taxon>Alphaproteobacteria</taxon>
        <taxon>Hyphomicrobiales</taxon>
        <taxon>Lichenihabitantaceae</taxon>
        <taxon>Lichenibacterium</taxon>
    </lineage>
</organism>
<dbReference type="GO" id="GO:0016491">
    <property type="term" value="F:oxidoreductase activity"/>
    <property type="evidence" value="ECO:0007669"/>
    <property type="project" value="UniProtKB-KW"/>
</dbReference>
<dbReference type="PRINTS" id="PR00081">
    <property type="entry name" value="GDHRDH"/>
</dbReference>
<dbReference type="PANTHER" id="PTHR24321">
    <property type="entry name" value="DEHYDROGENASES, SHORT CHAIN"/>
    <property type="match status" value="1"/>
</dbReference>
<dbReference type="FunFam" id="3.40.50.720:FF:000084">
    <property type="entry name" value="Short-chain dehydrogenase reductase"/>
    <property type="match status" value="1"/>
</dbReference>
<dbReference type="PANTHER" id="PTHR24321:SF8">
    <property type="entry name" value="ESTRADIOL 17-BETA-DEHYDROGENASE 8-RELATED"/>
    <property type="match status" value="1"/>
</dbReference>
<evidence type="ECO:0000313" key="3">
    <source>
        <dbReference type="EMBL" id="RYB06777.1"/>
    </source>
</evidence>
<gene>
    <name evidence="3" type="ORF">D3272_05485</name>
</gene>
<dbReference type="CDD" id="cd05233">
    <property type="entry name" value="SDR_c"/>
    <property type="match status" value="1"/>
</dbReference>
<dbReference type="Proteomes" id="UP000289411">
    <property type="component" value="Unassembled WGS sequence"/>
</dbReference>
<dbReference type="RefSeq" id="WP_129218132.1">
    <property type="nucleotide sequence ID" value="NZ_QYBC01000003.1"/>
</dbReference>
<comment type="similarity">
    <text evidence="1">Belongs to the short-chain dehydrogenases/reductases (SDR) family.</text>
</comment>
<keyword evidence="4" id="KW-1185">Reference proteome</keyword>
<reference evidence="3 4" key="2">
    <citation type="submission" date="2019-02" db="EMBL/GenBank/DDBJ databases">
        <title>'Lichenibacterium ramalinii' gen. nov. sp. nov., 'Lichenibacterium minor' gen. nov. sp. nov.</title>
        <authorList>
            <person name="Pankratov T."/>
        </authorList>
    </citation>
    <scope>NUCLEOTIDE SEQUENCE [LARGE SCALE GENOMIC DNA]</scope>
    <source>
        <strain evidence="3 4">RmlP001</strain>
    </source>
</reference>
<sequence length="256" mass="26681">MDRIGIITGAAGGVGRAAAERFARDGWSLVLTDITAAVMAIADEVGRDAKGRVIGVAADISGSTGVEAIDAAVRSLGGHLTFLGLVAGTLQQVVSIEALDMDEWDRVMSVNLRANVLMIKRFIPALRQARGASIVTVSSWFGHSGHGMFSAYCASKAGLISLTQSVAAELAVDRIRVNSVAPGNIATPMHFTALREEADQRGTSFEAIKQAEWDKIPLGRAAEPAEIAAAIAFLASPDSTYITGATIDVNGGVLFS</sequence>
<dbReference type="OrthoDB" id="9804774at2"/>